<proteinExistence type="predicted"/>
<accession>A0ABR2KFI1</accession>
<sequence>MDNEEDGLFSRCSLGFLPNRLAVLGAMTPEKWVELFRFIRKNVSILLENNNISVFSDLSHAAVLLSSPKRLKSLSNFCLDPQFDDNSRQTLSDLLVLLSRLAIKLDEPDSLSSSLMSLSRDLTKMKNYPDANSHPIYILARKIVIRYAQLPEDLLSD</sequence>
<dbReference type="EMBL" id="JAPFFF010000005">
    <property type="protein sequence ID" value="KAK8889217.1"/>
    <property type="molecule type" value="Genomic_DNA"/>
</dbReference>
<protein>
    <submittedName>
        <fullName evidence="1">Uncharacterized protein</fullName>
    </submittedName>
</protein>
<evidence type="ECO:0000313" key="1">
    <source>
        <dbReference type="EMBL" id="KAK8889217.1"/>
    </source>
</evidence>
<dbReference type="Proteomes" id="UP001470230">
    <property type="component" value="Unassembled WGS sequence"/>
</dbReference>
<name>A0ABR2KFI1_9EUKA</name>
<evidence type="ECO:0000313" key="2">
    <source>
        <dbReference type="Proteomes" id="UP001470230"/>
    </source>
</evidence>
<reference evidence="1 2" key="1">
    <citation type="submission" date="2024-04" db="EMBL/GenBank/DDBJ databases">
        <title>Tritrichomonas musculus Genome.</title>
        <authorList>
            <person name="Alves-Ferreira E."/>
            <person name="Grigg M."/>
            <person name="Lorenzi H."/>
            <person name="Galac M."/>
        </authorList>
    </citation>
    <scope>NUCLEOTIDE SEQUENCE [LARGE SCALE GENOMIC DNA]</scope>
    <source>
        <strain evidence="1 2">EAF2021</strain>
    </source>
</reference>
<keyword evidence="2" id="KW-1185">Reference proteome</keyword>
<organism evidence="1 2">
    <name type="scientific">Tritrichomonas musculus</name>
    <dbReference type="NCBI Taxonomy" id="1915356"/>
    <lineage>
        <taxon>Eukaryota</taxon>
        <taxon>Metamonada</taxon>
        <taxon>Parabasalia</taxon>
        <taxon>Tritrichomonadida</taxon>
        <taxon>Tritrichomonadidae</taxon>
        <taxon>Tritrichomonas</taxon>
    </lineage>
</organism>
<gene>
    <name evidence="1" type="ORF">M9Y10_033963</name>
</gene>
<comment type="caution">
    <text evidence="1">The sequence shown here is derived from an EMBL/GenBank/DDBJ whole genome shotgun (WGS) entry which is preliminary data.</text>
</comment>